<gene>
    <name evidence="2" type="ORF">IRJ18_15505</name>
</gene>
<keyword evidence="1" id="KW-1133">Transmembrane helix</keyword>
<comment type="caution">
    <text evidence="2">The sequence shown here is derived from an EMBL/GenBank/DDBJ whole genome shotgun (WGS) entry which is preliminary data.</text>
</comment>
<reference evidence="2 3" key="1">
    <citation type="submission" date="2020-10" db="EMBL/GenBank/DDBJ databases">
        <title>Mucilaginibacter mali sp. nov., isolated from rhizosphere soil of apple orchard.</title>
        <authorList>
            <person name="Lee J.-S."/>
            <person name="Kim H.S."/>
            <person name="Kim J.-S."/>
        </authorList>
    </citation>
    <scope>NUCLEOTIDE SEQUENCE [LARGE SCALE GENOMIC DNA]</scope>
    <source>
        <strain evidence="2 3">KCTC 23157</strain>
    </source>
</reference>
<evidence type="ECO:0000313" key="2">
    <source>
        <dbReference type="EMBL" id="MBE9667780.1"/>
    </source>
</evidence>
<organism evidence="2 3">
    <name type="scientific">Mucilaginibacter boryungensis</name>
    <dbReference type="NCBI Taxonomy" id="768480"/>
    <lineage>
        <taxon>Bacteria</taxon>
        <taxon>Pseudomonadati</taxon>
        <taxon>Bacteroidota</taxon>
        <taxon>Sphingobacteriia</taxon>
        <taxon>Sphingobacteriales</taxon>
        <taxon>Sphingobacteriaceae</taxon>
        <taxon>Mucilaginibacter</taxon>
    </lineage>
</organism>
<keyword evidence="3" id="KW-1185">Reference proteome</keyword>
<keyword evidence="1" id="KW-0812">Transmembrane</keyword>
<accession>A0ABR9XL96</accession>
<dbReference type="Proteomes" id="UP000632774">
    <property type="component" value="Unassembled WGS sequence"/>
</dbReference>
<dbReference type="EMBL" id="JADFFM010000002">
    <property type="protein sequence ID" value="MBE9667780.1"/>
    <property type="molecule type" value="Genomic_DNA"/>
</dbReference>
<keyword evidence="1" id="KW-0472">Membrane</keyword>
<evidence type="ECO:0000256" key="1">
    <source>
        <dbReference type="SAM" id="Phobius"/>
    </source>
</evidence>
<proteinExistence type="predicted"/>
<name>A0ABR9XL96_9SPHI</name>
<dbReference type="RefSeq" id="WP_194107223.1">
    <property type="nucleotide sequence ID" value="NZ_JADFFM010000002.1"/>
</dbReference>
<feature type="transmembrane region" description="Helical" evidence="1">
    <location>
        <begin position="6"/>
        <end position="23"/>
    </location>
</feature>
<evidence type="ECO:0000313" key="3">
    <source>
        <dbReference type="Proteomes" id="UP000632774"/>
    </source>
</evidence>
<protein>
    <submittedName>
        <fullName evidence="2">Uncharacterized protein</fullName>
    </submittedName>
</protein>
<sequence length="101" mass="11410">MDAVTMAMVIGAVIIMVVVFFAIRNKNDAQKMLEQNVDVVPLMLQKATQIKVARLQQATQHDTRANENLAKMVAAYKNKQLTIDEYNHKLDALVNQLEIDL</sequence>